<dbReference type="AlphaFoldDB" id="A0A1H9HRB9"/>
<evidence type="ECO:0000256" key="1">
    <source>
        <dbReference type="ARBA" id="ARBA00008520"/>
    </source>
</evidence>
<dbReference type="Pfam" id="PF13416">
    <property type="entry name" value="SBP_bac_8"/>
    <property type="match status" value="1"/>
</dbReference>
<comment type="similarity">
    <text evidence="1 5">Belongs to the bacterial solute-binding protein 1 family.</text>
</comment>
<comment type="subcellular location">
    <subcellularLocation>
        <location evidence="5">Cell membrane</location>
        <topology evidence="5">Lipid-anchor</topology>
    </subcellularLocation>
</comment>
<dbReference type="GO" id="GO:0055052">
    <property type="term" value="C:ATP-binding cassette (ABC) transporter complex, substrate-binding subunit-containing"/>
    <property type="evidence" value="ECO:0007669"/>
    <property type="project" value="TreeGrafter"/>
</dbReference>
<dbReference type="GO" id="GO:0015144">
    <property type="term" value="F:carbohydrate transmembrane transporter activity"/>
    <property type="evidence" value="ECO:0007669"/>
    <property type="project" value="InterPro"/>
</dbReference>
<keyword evidence="5" id="KW-0472">Membrane</keyword>
<organism evidence="6 7">
    <name type="scientific">Granulicatella balaenopterae</name>
    <dbReference type="NCBI Taxonomy" id="137733"/>
    <lineage>
        <taxon>Bacteria</taxon>
        <taxon>Bacillati</taxon>
        <taxon>Bacillota</taxon>
        <taxon>Bacilli</taxon>
        <taxon>Lactobacillales</taxon>
        <taxon>Carnobacteriaceae</taxon>
        <taxon>Granulicatella</taxon>
    </lineage>
</organism>
<dbReference type="PANTHER" id="PTHR30061:SF50">
    <property type="entry name" value="MALTOSE_MALTODEXTRIN-BINDING PERIPLASMIC PROTEIN"/>
    <property type="match status" value="1"/>
</dbReference>
<evidence type="ECO:0000256" key="3">
    <source>
        <dbReference type="ARBA" id="ARBA00022597"/>
    </source>
</evidence>
<dbReference type="GO" id="GO:0015768">
    <property type="term" value="P:maltose transport"/>
    <property type="evidence" value="ECO:0007669"/>
    <property type="project" value="TreeGrafter"/>
</dbReference>
<sequence length="418" mass="45134">MKWNLKKLSIGTLTVASALTLAACGNNGDKPAENADGVKTLKISVDEGYESYINSIKEKFEKENNVKIELSIDSMTENLDKLATDGPTGTAADVMMSPYDRVGSLGSEGQIAPVELGNKDQFDETTKNLVTINGTVYGEPAVIESLILYYNKDILEEAPATFAELEALANDPKFAFENEEGTNTAFLANWTNFYYAYGLIGGYGGYVFGDHGTNPKDVGLATPGAIEGLEYAHKWYAMWPQGMKDVSKAGDFALQQFKDGKTAAIIEGPWQAQGLTEAGVNFGAAQIPLLDNGKGYEAFGGGKAWVVSNYSTVKEEAQKWVDYVTNGENQKEFYKATQEIPANLEARKDVLANGTELSAAVIAQFENAQPMPNIPEMAEVWEPGATMFFDAASGENAAEAAQAAVKLINDSIEQKHAE</sequence>
<evidence type="ECO:0000313" key="6">
    <source>
        <dbReference type="EMBL" id="SEQ64826.1"/>
    </source>
</evidence>
<keyword evidence="5" id="KW-0449">Lipoprotein</keyword>
<dbReference type="Proteomes" id="UP000198556">
    <property type="component" value="Unassembled WGS sequence"/>
</dbReference>
<dbReference type="STRING" id="137733.SAMN05421767_10336"/>
<dbReference type="InterPro" id="IPR006059">
    <property type="entry name" value="SBP"/>
</dbReference>
<dbReference type="RefSeq" id="WP_089745821.1">
    <property type="nucleotide sequence ID" value="NZ_FOGF01000003.1"/>
</dbReference>
<feature type="chain" id="PRO_5039763634" description="Maltodextrin-binding protein" evidence="5">
    <location>
        <begin position="23"/>
        <end position="418"/>
    </location>
</feature>
<reference evidence="6 7" key="1">
    <citation type="submission" date="2016-10" db="EMBL/GenBank/DDBJ databases">
        <authorList>
            <person name="de Groot N.N."/>
        </authorList>
    </citation>
    <scope>NUCLEOTIDE SEQUENCE [LARGE SCALE GENOMIC DNA]</scope>
    <source>
        <strain evidence="6 7">DSM 15827</strain>
    </source>
</reference>
<dbReference type="PROSITE" id="PS51257">
    <property type="entry name" value="PROKAR_LIPOPROTEIN"/>
    <property type="match status" value="1"/>
</dbReference>
<gene>
    <name evidence="6" type="ORF">SAMN05421767_10336</name>
</gene>
<dbReference type="GO" id="GO:0042956">
    <property type="term" value="P:maltodextrin transmembrane transport"/>
    <property type="evidence" value="ECO:0007669"/>
    <property type="project" value="TreeGrafter"/>
</dbReference>
<evidence type="ECO:0000256" key="4">
    <source>
        <dbReference type="ARBA" id="ARBA00022729"/>
    </source>
</evidence>
<feature type="signal peptide" evidence="5">
    <location>
        <begin position="1"/>
        <end position="22"/>
    </location>
</feature>
<dbReference type="InterPro" id="IPR006060">
    <property type="entry name" value="Maltose/Cyclodextrin-bd"/>
</dbReference>
<dbReference type="PANTHER" id="PTHR30061">
    <property type="entry name" value="MALTOSE-BINDING PERIPLASMIC PROTEIN"/>
    <property type="match status" value="1"/>
</dbReference>
<evidence type="ECO:0000256" key="2">
    <source>
        <dbReference type="ARBA" id="ARBA00022448"/>
    </source>
</evidence>
<keyword evidence="3 5" id="KW-0762">Sugar transport</keyword>
<evidence type="ECO:0000313" key="7">
    <source>
        <dbReference type="Proteomes" id="UP000198556"/>
    </source>
</evidence>
<dbReference type="Gene3D" id="3.40.190.10">
    <property type="entry name" value="Periplasmic binding protein-like II"/>
    <property type="match status" value="2"/>
</dbReference>
<protein>
    <recommendedName>
        <fullName evidence="5">Maltodextrin-binding protein</fullName>
    </recommendedName>
</protein>
<dbReference type="PRINTS" id="PR00181">
    <property type="entry name" value="MALTOSEBP"/>
</dbReference>
<evidence type="ECO:0000256" key="5">
    <source>
        <dbReference type="RuleBase" id="RU365005"/>
    </source>
</evidence>
<keyword evidence="4 5" id="KW-0732">Signal</keyword>
<dbReference type="EMBL" id="FOGF01000003">
    <property type="protein sequence ID" value="SEQ64826.1"/>
    <property type="molecule type" value="Genomic_DNA"/>
</dbReference>
<name>A0A1H9HRB9_9LACT</name>
<keyword evidence="2 5" id="KW-0813">Transport</keyword>
<dbReference type="SUPFAM" id="SSF53850">
    <property type="entry name" value="Periplasmic binding protein-like II"/>
    <property type="match status" value="1"/>
</dbReference>
<accession>A0A1H9HRB9</accession>
<keyword evidence="7" id="KW-1185">Reference proteome</keyword>
<dbReference type="GO" id="GO:1901982">
    <property type="term" value="F:maltose binding"/>
    <property type="evidence" value="ECO:0007669"/>
    <property type="project" value="TreeGrafter"/>
</dbReference>
<proteinExistence type="inferred from homology"/>
<dbReference type="OrthoDB" id="9766758at2"/>
<keyword evidence="5" id="KW-1003">Cell membrane</keyword>